<keyword evidence="3" id="KW-1185">Reference proteome</keyword>
<dbReference type="EMBL" id="JAOYFB010000037">
    <property type="protein sequence ID" value="KAK4024940.1"/>
    <property type="molecule type" value="Genomic_DNA"/>
</dbReference>
<evidence type="ECO:0000256" key="1">
    <source>
        <dbReference type="SAM" id="MobiDB-lite"/>
    </source>
</evidence>
<evidence type="ECO:0000313" key="2">
    <source>
        <dbReference type="EMBL" id="KAK4024940.1"/>
    </source>
</evidence>
<name>A0ABR0AIR6_9CRUS</name>
<feature type="region of interest" description="Disordered" evidence="1">
    <location>
        <begin position="74"/>
        <end position="97"/>
    </location>
</feature>
<comment type="caution">
    <text evidence="2">The sequence shown here is derived from an EMBL/GenBank/DDBJ whole genome shotgun (WGS) entry which is preliminary data.</text>
</comment>
<gene>
    <name evidence="2" type="ORF">OUZ56_010432</name>
</gene>
<evidence type="ECO:0000313" key="3">
    <source>
        <dbReference type="Proteomes" id="UP001234178"/>
    </source>
</evidence>
<protein>
    <submittedName>
        <fullName evidence="2">Uncharacterized protein</fullName>
    </submittedName>
</protein>
<organism evidence="2 3">
    <name type="scientific">Daphnia magna</name>
    <dbReference type="NCBI Taxonomy" id="35525"/>
    <lineage>
        <taxon>Eukaryota</taxon>
        <taxon>Metazoa</taxon>
        <taxon>Ecdysozoa</taxon>
        <taxon>Arthropoda</taxon>
        <taxon>Crustacea</taxon>
        <taxon>Branchiopoda</taxon>
        <taxon>Diplostraca</taxon>
        <taxon>Cladocera</taxon>
        <taxon>Anomopoda</taxon>
        <taxon>Daphniidae</taxon>
        <taxon>Daphnia</taxon>
    </lineage>
</organism>
<sequence>MNNFCFHRSAEPQLVVTRGGLSYDRVRSQPTMKKLLRISYLSDRLVDVPFLQADMSCLPPALVQQLEPVLPIGSVEDVTPPTRMDPGQVEVPNSDPR</sequence>
<accession>A0ABR0AIR6</accession>
<dbReference type="Proteomes" id="UP001234178">
    <property type="component" value="Unassembled WGS sequence"/>
</dbReference>
<proteinExistence type="predicted"/>
<reference evidence="2 3" key="1">
    <citation type="journal article" date="2023" name="Nucleic Acids Res.">
        <title>The hologenome of Daphnia magna reveals possible DNA methylation and microbiome-mediated evolution of the host genome.</title>
        <authorList>
            <person name="Chaturvedi A."/>
            <person name="Li X."/>
            <person name="Dhandapani V."/>
            <person name="Marshall H."/>
            <person name="Kissane S."/>
            <person name="Cuenca-Cambronero M."/>
            <person name="Asole G."/>
            <person name="Calvet F."/>
            <person name="Ruiz-Romero M."/>
            <person name="Marangio P."/>
            <person name="Guigo R."/>
            <person name="Rago D."/>
            <person name="Mirbahai L."/>
            <person name="Eastwood N."/>
            <person name="Colbourne J.K."/>
            <person name="Zhou J."/>
            <person name="Mallon E."/>
            <person name="Orsini L."/>
        </authorList>
    </citation>
    <scope>NUCLEOTIDE SEQUENCE [LARGE SCALE GENOMIC DNA]</scope>
    <source>
        <strain evidence="2">LRV0_1</strain>
    </source>
</reference>